<dbReference type="HOGENOM" id="CLU_2073493_0_0_1"/>
<dbReference type="Proteomes" id="UP000027265">
    <property type="component" value="Unassembled WGS sequence"/>
</dbReference>
<proteinExistence type="predicted"/>
<accession>A0A067QCZ8</accession>
<dbReference type="EMBL" id="KL197709">
    <property type="protein sequence ID" value="KDQ64035.1"/>
    <property type="molecule type" value="Genomic_DNA"/>
</dbReference>
<reference evidence="2" key="1">
    <citation type="journal article" date="2014" name="Proc. Natl. Acad. Sci. U.S.A.">
        <title>Extensive sampling of basidiomycete genomes demonstrates inadequacy of the white-rot/brown-rot paradigm for wood decay fungi.</title>
        <authorList>
            <person name="Riley R."/>
            <person name="Salamov A.A."/>
            <person name="Brown D.W."/>
            <person name="Nagy L.G."/>
            <person name="Floudas D."/>
            <person name="Held B.W."/>
            <person name="Levasseur A."/>
            <person name="Lombard V."/>
            <person name="Morin E."/>
            <person name="Otillar R."/>
            <person name="Lindquist E.A."/>
            <person name="Sun H."/>
            <person name="LaButti K.M."/>
            <person name="Schmutz J."/>
            <person name="Jabbour D."/>
            <person name="Luo H."/>
            <person name="Baker S.E."/>
            <person name="Pisabarro A.G."/>
            <person name="Walton J.D."/>
            <person name="Blanchette R.A."/>
            <person name="Henrissat B."/>
            <person name="Martin F."/>
            <person name="Cullen D."/>
            <person name="Hibbett D.S."/>
            <person name="Grigoriev I.V."/>
        </authorList>
    </citation>
    <scope>NUCLEOTIDE SEQUENCE [LARGE SCALE GENOMIC DNA]</scope>
    <source>
        <strain evidence="2">MUCL 33604</strain>
    </source>
</reference>
<evidence type="ECO:0000313" key="1">
    <source>
        <dbReference type="EMBL" id="KDQ64035.1"/>
    </source>
</evidence>
<protein>
    <submittedName>
        <fullName evidence="1">Uncharacterized protein</fullName>
    </submittedName>
</protein>
<keyword evidence="2" id="KW-1185">Reference proteome</keyword>
<gene>
    <name evidence="1" type="ORF">JAAARDRAFT_187420</name>
</gene>
<name>A0A067QCZ8_9AGAM</name>
<evidence type="ECO:0000313" key="2">
    <source>
        <dbReference type="Proteomes" id="UP000027265"/>
    </source>
</evidence>
<sequence length="118" mass="12954">MDEDLPVDRNTDLFVSNETQTDPFNQFHEHSDDAINDEELNARASAEFHTRLAAAIIAVNLNAEINGFFNEAAITAVDTHAEDNDFYDGDNDDGGMSQMVYTLQNAYTSPSASFANGT</sequence>
<dbReference type="InParanoid" id="A0A067QCZ8"/>
<dbReference type="AlphaFoldDB" id="A0A067QCZ8"/>
<organism evidence="1 2">
    <name type="scientific">Jaapia argillacea MUCL 33604</name>
    <dbReference type="NCBI Taxonomy" id="933084"/>
    <lineage>
        <taxon>Eukaryota</taxon>
        <taxon>Fungi</taxon>
        <taxon>Dikarya</taxon>
        <taxon>Basidiomycota</taxon>
        <taxon>Agaricomycotina</taxon>
        <taxon>Agaricomycetes</taxon>
        <taxon>Agaricomycetidae</taxon>
        <taxon>Jaapiales</taxon>
        <taxon>Jaapiaceae</taxon>
        <taxon>Jaapia</taxon>
    </lineage>
</organism>